<proteinExistence type="predicted"/>
<evidence type="ECO:0000313" key="3">
    <source>
        <dbReference type="Proteomes" id="UP001362999"/>
    </source>
</evidence>
<feature type="compositionally biased region" description="Pro residues" evidence="1">
    <location>
        <begin position="98"/>
        <end position="107"/>
    </location>
</feature>
<keyword evidence="3" id="KW-1185">Reference proteome</keyword>
<dbReference type="AlphaFoldDB" id="A0AAW0BZN4"/>
<protein>
    <submittedName>
        <fullName evidence="2">Uncharacterized protein</fullName>
    </submittedName>
</protein>
<comment type="caution">
    <text evidence="2">The sequence shown here is derived from an EMBL/GenBank/DDBJ whole genome shotgun (WGS) entry which is preliminary data.</text>
</comment>
<accession>A0AAW0BZN4</accession>
<name>A0AAW0BZN4_9AGAR</name>
<evidence type="ECO:0000313" key="2">
    <source>
        <dbReference type="EMBL" id="KAK7032700.1"/>
    </source>
</evidence>
<sequence length="288" mass="31978">MHANTPKQNRRFSPLASRTSNKPRVASQASRTATARLYAARINDFEPPLSGHGALNSQLGETQYFAQFGVDVQLPEAHLYSPSPSPSPPSSPSFHLPSTPPDDPTPPLDSSLKSHSWRMRGIMRGNGNPTHIDLSPYGLDDPLKDSFIEETEEESDLNWPYWVDKHGNSHNFSQEESVEAKDEDLKVKDEDVKVKTEDVVDDTTIGLYMDVASTTHEVEEVTELDEFETWLVFRVRAAHAKGESAVTELRRLYKGLGVLREKVVALKAENAELKGQLGQIKAVISSTS</sequence>
<gene>
    <name evidence="2" type="ORF">R3P38DRAFT_3186256</name>
</gene>
<evidence type="ECO:0000256" key="1">
    <source>
        <dbReference type="SAM" id="MobiDB-lite"/>
    </source>
</evidence>
<reference evidence="2 3" key="1">
    <citation type="journal article" date="2024" name="J Genomics">
        <title>Draft genome sequencing and assembly of Favolaschia claudopus CIRM-BRFM 2984 isolated from oak limbs.</title>
        <authorList>
            <person name="Navarro D."/>
            <person name="Drula E."/>
            <person name="Chaduli D."/>
            <person name="Cazenave R."/>
            <person name="Ahrendt S."/>
            <person name="Wang J."/>
            <person name="Lipzen A."/>
            <person name="Daum C."/>
            <person name="Barry K."/>
            <person name="Grigoriev I.V."/>
            <person name="Favel A."/>
            <person name="Rosso M.N."/>
            <person name="Martin F."/>
        </authorList>
    </citation>
    <scope>NUCLEOTIDE SEQUENCE [LARGE SCALE GENOMIC DNA]</scope>
    <source>
        <strain evidence="2 3">CIRM-BRFM 2984</strain>
    </source>
</reference>
<feature type="compositionally biased region" description="Polar residues" evidence="1">
    <location>
        <begin position="16"/>
        <end position="32"/>
    </location>
</feature>
<dbReference type="Proteomes" id="UP001362999">
    <property type="component" value="Unassembled WGS sequence"/>
</dbReference>
<organism evidence="2 3">
    <name type="scientific">Favolaschia claudopus</name>
    <dbReference type="NCBI Taxonomy" id="2862362"/>
    <lineage>
        <taxon>Eukaryota</taxon>
        <taxon>Fungi</taxon>
        <taxon>Dikarya</taxon>
        <taxon>Basidiomycota</taxon>
        <taxon>Agaricomycotina</taxon>
        <taxon>Agaricomycetes</taxon>
        <taxon>Agaricomycetidae</taxon>
        <taxon>Agaricales</taxon>
        <taxon>Marasmiineae</taxon>
        <taxon>Mycenaceae</taxon>
        <taxon>Favolaschia</taxon>
    </lineage>
</organism>
<dbReference type="EMBL" id="JAWWNJ010000023">
    <property type="protein sequence ID" value="KAK7032700.1"/>
    <property type="molecule type" value="Genomic_DNA"/>
</dbReference>
<feature type="region of interest" description="Disordered" evidence="1">
    <location>
        <begin position="77"/>
        <end position="113"/>
    </location>
</feature>
<feature type="region of interest" description="Disordered" evidence="1">
    <location>
        <begin position="1"/>
        <end position="32"/>
    </location>
</feature>